<dbReference type="Proteomes" id="UP000178985">
    <property type="component" value="Unassembled WGS sequence"/>
</dbReference>
<evidence type="ECO:0000256" key="1">
    <source>
        <dbReference type="SAM" id="Phobius"/>
    </source>
</evidence>
<dbReference type="AlphaFoldDB" id="A0A1F6V116"/>
<protein>
    <submittedName>
        <fullName evidence="2">Uncharacterized protein</fullName>
    </submittedName>
</protein>
<keyword evidence="1" id="KW-1133">Transmembrane helix</keyword>
<reference evidence="2 3" key="1">
    <citation type="journal article" date="2016" name="Nat. Commun.">
        <title>Thousands of microbial genomes shed light on interconnected biogeochemical processes in an aquifer system.</title>
        <authorList>
            <person name="Anantharaman K."/>
            <person name="Brown C.T."/>
            <person name="Hug L.A."/>
            <person name="Sharon I."/>
            <person name="Castelle C.J."/>
            <person name="Probst A.J."/>
            <person name="Thomas B.C."/>
            <person name="Singh A."/>
            <person name="Wilkins M.J."/>
            <person name="Karaoz U."/>
            <person name="Brodie E.L."/>
            <person name="Williams K.H."/>
            <person name="Hubbard S.S."/>
            <person name="Banfield J.F."/>
        </authorList>
    </citation>
    <scope>NUCLEOTIDE SEQUENCE [LARGE SCALE GENOMIC DNA]</scope>
</reference>
<dbReference type="Pfam" id="PF09136">
    <property type="entry name" value="Glucodextran_B"/>
    <property type="match status" value="1"/>
</dbReference>
<gene>
    <name evidence="2" type="ORF">A2733_00865</name>
</gene>
<dbReference type="Gene3D" id="2.60.40.10">
    <property type="entry name" value="Immunoglobulins"/>
    <property type="match status" value="1"/>
</dbReference>
<feature type="transmembrane region" description="Helical" evidence="1">
    <location>
        <begin position="12"/>
        <end position="28"/>
    </location>
</feature>
<keyword evidence="1" id="KW-0472">Membrane</keyword>
<accession>A0A1F6V116</accession>
<dbReference type="InterPro" id="IPR013783">
    <property type="entry name" value="Ig-like_fold"/>
</dbReference>
<sequence length="115" mass="13055">MTTSNTKKFLKITAFSVFFIFIIVYGFFRSRDLIFGVKIRDVNIMDGTKITESVNTITGNVKNAVNLILNGREISIDKEGNFKETIALLPGYNIVSIEAKDKFGKSDEKNYQLIY</sequence>
<comment type="caution">
    <text evidence="2">The sequence shown here is derived from an EMBL/GenBank/DDBJ whole genome shotgun (WGS) entry which is preliminary data.</text>
</comment>
<name>A0A1F6V116_9BACT</name>
<dbReference type="EMBL" id="MFTO01000021">
    <property type="protein sequence ID" value="OGI63380.1"/>
    <property type="molecule type" value="Genomic_DNA"/>
</dbReference>
<proteinExistence type="predicted"/>
<evidence type="ECO:0000313" key="2">
    <source>
        <dbReference type="EMBL" id="OGI63380.1"/>
    </source>
</evidence>
<evidence type="ECO:0000313" key="3">
    <source>
        <dbReference type="Proteomes" id="UP000178985"/>
    </source>
</evidence>
<organism evidence="2 3">
    <name type="scientific">Candidatus Nomurabacteria bacterium RIFCSPHIGHO2_01_FULL_40_20</name>
    <dbReference type="NCBI Taxonomy" id="1801738"/>
    <lineage>
        <taxon>Bacteria</taxon>
        <taxon>Candidatus Nomuraibacteriota</taxon>
    </lineage>
</organism>
<keyword evidence="1" id="KW-0812">Transmembrane</keyword>